<dbReference type="PANTHER" id="PTHR21248">
    <property type="entry name" value="CARDIOLIPIN SYNTHASE"/>
    <property type="match status" value="1"/>
</dbReference>
<feature type="compositionally biased region" description="Pro residues" evidence="1">
    <location>
        <begin position="283"/>
        <end position="295"/>
    </location>
</feature>
<feature type="compositionally biased region" description="Basic and acidic residues" evidence="1">
    <location>
        <begin position="271"/>
        <end position="280"/>
    </location>
</feature>
<dbReference type="Proteomes" id="UP001144050">
    <property type="component" value="Unassembled WGS sequence"/>
</dbReference>
<dbReference type="Gene3D" id="3.30.870.10">
    <property type="entry name" value="Endonuclease Chain A"/>
    <property type="match status" value="2"/>
</dbReference>
<feature type="region of interest" description="Disordered" evidence="1">
    <location>
        <begin position="270"/>
        <end position="345"/>
    </location>
</feature>
<dbReference type="PANTHER" id="PTHR21248:SF12">
    <property type="entry name" value="CARDIOLIPIN SYNTHASE C"/>
    <property type="match status" value="1"/>
</dbReference>
<evidence type="ECO:0000259" key="2">
    <source>
        <dbReference type="PROSITE" id="PS50035"/>
    </source>
</evidence>
<feature type="domain" description="PLD phosphodiesterase" evidence="2">
    <location>
        <begin position="196"/>
        <end position="223"/>
    </location>
</feature>
<dbReference type="SMART" id="SM00155">
    <property type="entry name" value="PLDc"/>
    <property type="match status" value="2"/>
</dbReference>
<evidence type="ECO:0000313" key="3">
    <source>
        <dbReference type="EMBL" id="MDB0570744.1"/>
    </source>
</evidence>
<evidence type="ECO:0000313" key="4">
    <source>
        <dbReference type="Proteomes" id="UP001144050"/>
    </source>
</evidence>
<dbReference type="CDD" id="cd09113">
    <property type="entry name" value="PLDc_ymdC_like_2"/>
    <property type="match status" value="1"/>
</dbReference>
<protein>
    <submittedName>
        <fullName evidence="3">Phospholipase D family protein</fullName>
    </submittedName>
</protein>
<comment type="caution">
    <text evidence="3">The sequence shown here is derived from an EMBL/GenBank/DDBJ whole genome shotgun (WGS) entry which is preliminary data.</text>
</comment>
<dbReference type="InterPro" id="IPR025202">
    <property type="entry name" value="PLD-like_dom"/>
</dbReference>
<feature type="domain" description="PLD phosphodiesterase" evidence="2">
    <location>
        <begin position="488"/>
        <end position="515"/>
    </location>
</feature>
<dbReference type="SUPFAM" id="SSF56024">
    <property type="entry name" value="Phospholipase D/nuclease"/>
    <property type="match status" value="2"/>
</dbReference>
<feature type="region of interest" description="Disordered" evidence="1">
    <location>
        <begin position="1"/>
        <end position="22"/>
    </location>
</feature>
<proteinExistence type="predicted"/>
<dbReference type="GO" id="GO:0032049">
    <property type="term" value="P:cardiolipin biosynthetic process"/>
    <property type="evidence" value="ECO:0007669"/>
    <property type="project" value="UniProtKB-ARBA"/>
</dbReference>
<dbReference type="Pfam" id="PF13091">
    <property type="entry name" value="PLDc_2"/>
    <property type="match status" value="2"/>
</dbReference>
<dbReference type="EMBL" id="JAIVFG010000010">
    <property type="protein sequence ID" value="MDB0570744.1"/>
    <property type="molecule type" value="Genomic_DNA"/>
</dbReference>
<sequence>MLAPAAALPDIATEPRSMQPTLPTPCPAVCRSARRMMLLAAALWLAGCASLPHDVERPVSTALSDAGSASALGRLAQDAAPSAEVSGFRLIPSGEAAYATLLTLADRAERTLDLQYYIIDSDSAVRELMRHVLAAAARGVRVRVLVDDLHSAGRDLAFLKFSSHRNVEVRLFNPFPGGRMSNLTRLLSAAAEFRRVNRRMHNKVFIADNALAVTGGRNLGAEYFTQVQGTHFVDLDVLAAGPAVRQLSSAFDAYWNSAFAYPVEALAPEPGKAHPPEAREGNYPPPVVLPRPVASPQPIEVPTRPIDMDSGSGPQASGGKIADSEPPRLRGPTDPARAAPADTQLLRPGPHDWFLADQLARNQLRLEWAPAQVIVDRPAKVAGDPAEPADERLARTLLHVVQEARREVILISPYFVPGERGVEVIRALTARGVRLRVLTNSLAATDAPIVHVGYAKYRDALLRSGVELDELRPVLGQRSRALGTFASSLASLHVKSVIVDRSTLFVGSMNIDPRSVGLNTESGLIIRSPVLAQAAAGLFDDTVRDSAYHVTEADGRLRWTTQENGREAVYDREPDVGTGRRLWIHLLAPFTPEELL</sequence>
<dbReference type="GO" id="GO:0030572">
    <property type="term" value="F:phosphatidyltransferase activity"/>
    <property type="evidence" value="ECO:0007669"/>
    <property type="project" value="UniProtKB-ARBA"/>
</dbReference>
<accession>A0AAW5ZLC4</accession>
<name>A0AAW5ZLC4_RALSL</name>
<feature type="compositionally biased region" description="Low complexity" evidence="1">
    <location>
        <begin position="332"/>
        <end position="343"/>
    </location>
</feature>
<dbReference type="AlphaFoldDB" id="A0AAW5ZLC4"/>
<reference evidence="3" key="1">
    <citation type="submission" date="2021-09" db="EMBL/GenBank/DDBJ databases">
        <title>Genomic analysis of Ralstonia spp.</title>
        <authorList>
            <person name="Aburjaile F."/>
            <person name="Ariute J.C."/>
            <person name="Pais A.K.L."/>
            <person name="Albuquerque G.M.R."/>
            <person name="Silva A.M.F."/>
            <person name="Brenig B."/>
            <person name="Azevedo V."/>
            <person name="Matiuzzi M."/>
            <person name="Ramos R."/>
            <person name="Goes-Neto A."/>
            <person name="Soares S."/>
            <person name="Iseppon A.M.B."/>
            <person name="Souza E."/>
            <person name="Gama M."/>
        </authorList>
    </citation>
    <scope>NUCLEOTIDE SEQUENCE</scope>
    <source>
        <strain evidence="3">CCRMRs91</strain>
    </source>
</reference>
<gene>
    <name evidence="3" type="ORF">LBW59_08155</name>
</gene>
<dbReference type="PROSITE" id="PS50035">
    <property type="entry name" value="PLD"/>
    <property type="match status" value="2"/>
</dbReference>
<dbReference type="InterPro" id="IPR001736">
    <property type="entry name" value="PLipase_D/transphosphatidylase"/>
</dbReference>
<dbReference type="CDD" id="cd09111">
    <property type="entry name" value="PLDc_ymdC_like_1"/>
    <property type="match status" value="1"/>
</dbReference>
<evidence type="ECO:0000256" key="1">
    <source>
        <dbReference type="SAM" id="MobiDB-lite"/>
    </source>
</evidence>
<organism evidence="3 4">
    <name type="scientific">Ralstonia solanacearum</name>
    <name type="common">Pseudomonas solanacearum</name>
    <dbReference type="NCBI Taxonomy" id="305"/>
    <lineage>
        <taxon>Bacteria</taxon>
        <taxon>Pseudomonadati</taxon>
        <taxon>Pseudomonadota</taxon>
        <taxon>Betaproteobacteria</taxon>
        <taxon>Burkholderiales</taxon>
        <taxon>Burkholderiaceae</taxon>
        <taxon>Ralstonia</taxon>
        <taxon>Ralstonia solanacearum species complex</taxon>
    </lineage>
</organism>